<feature type="region of interest" description="Disordered" evidence="1">
    <location>
        <begin position="99"/>
        <end position="171"/>
    </location>
</feature>
<evidence type="ECO:0000313" key="2">
    <source>
        <dbReference type="EMBL" id="KAK3366458.1"/>
    </source>
</evidence>
<dbReference type="AlphaFoldDB" id="A0AAE0JY22"/>
<reference evidence="2" key="1">
    <citation type="journal article" date="2023" name="Mol. Phylogenet. Evol.">
        <title>Genome-scale phylogeny and comparative genomics of the fungal order Sordariales.</title>
        <authorList>
            <person name="Hensen N."/>
            <person name="Bonometti L."/>
            <person name="Westerberg I."/>
            <person name="Brannstrom I.O."/>
            <person name="Guillou S."/>
            <person name="Cros-Aarteil S."/>
            <person name="Calhoun S."/>
            <person name="Haridas S."/>
            <person name="Kuo A."/>
            <person name="Mondo S."/>
            <person name="Pangilinan J."/>
            <person name="Riley R."/>
            <person name="LaButti K."/>
            <person name="Andreopoulos B."/>
            <person name="Lipzen A."/>
            <person name="Chen C."/>
            <person name="Yan M."/>
            <person name="Daum C."/>
            <person name="Ng V."/>
            <person name="Clum A."/>
            <person name="Steindorff A."/>
            <person name="Ohm R.A."/>
            <person name="Martin F."/>
            <person name="Silar P."/>
            <person name="Natvig D.O."/>
            <person name="Lalanne C."/>
            <person name="Gautier V."/>
            <person name="Ament-Velasquez S.L."/>
            <person name="Kruys A."/>
            <person name="Hutchinson M.I."/>
            <person name="Powell A.J."/>
            <person name="Barry K."/>
            <person name="Miller A.N."/>
            <person name="Grigoriev I.V."/>
            <person name="Debuchy R."/>
            <person name="Gladieux P."/>
            <person name="Hiltunen Thoren M."/>
            <person name="Johannesson H."/>
        </authorList>
    </citation>
    <scope>NUCLEOTIDE SEQUENCE</scope>
    <source>
        <strain evidence="2">CBS 232.78</strain>
    </source>
</reference>
<organism evidence="2 3">
    <name type="scientific">Podospora didyma</name>
    <dbReference type="NCBI Taxonomy" id="330526"/>
    <lineage>
        <taxon>Eukaryota</taxon>
        <taxon>Fungi</taxon>
        <taxon>Dikarya</taxon>
        <taxon>Ascomycota</taxon>
        <taxon>Pezizomycotina</taxon>
        <taxon>Sordariomycetes</taxon>
        <taxon>Sordariomycetidae</taxon>
        <taxon>Sordariales</taxon>
        <taxon>Podosporaceae</taxon>
        <taxon>Podospora</taxon>
    </lineage>
</organism>
<evidence type="ECO:0000313" key="3">
    <source>
        <dbReference type="Proteomes" id="UP001285441"/>
    </source>
</evidence>
<accession>A0AAE0JY22</accession>
<sequence>MLPLRHPYNQQEALIAERVLFDTGAPIASADAPFVFNPELHHGLPSSTELSDIEFGDDFFLSKFSEPNALNNPQTSRSESRSNYDALFLGHLIHSCEEDRDDFDGSEDSGADSLRTPSPATLCEDNDSHHQHKRQKMSEHSPQPEAGQIADSQSENIKHSESNSASGDGVSFRALDLSIRKTLKTGY</sequence>
<dbReference type="Proteomes" id="UP001285441">
    <property type="component" value="Unassembled WGS sequence"/>
</dbReference>
<name>A0AAE0JY22_9PEZI</name>
<reference evidence="2" key="2">
    <citation type="submission" date="2023-06" db="EMBL/GenBank/DDBJ databases">
        <authorList>
            <consortium name="Lawrence Berkeley National Laboratory"/>
            <person name="Haridas S."/>
            <person name="Hensen N."/>
            <person name="Bonometti L."/>
            <person name="Westerberg I."/>
            <person name="Brannstrom I.O."/>
            <person name="Guillou S."/>
            <person name="Cros-Aarteil S."/>
            <person name="Calhoun S."/>
            <person name="Kuo A."/>
            <person name="Mondo S."/>
            <person name="Pangilinan J."/>
            <person name="Riley R."/>
            <person name="LaButti K."/>
            <person name="Andreopoulos B."/>
            <person name="Lipzen A."/>
            <person name="Chen C."/>
            <person name="Yanf M."/>
            <person name="Daum C."/>
            <person name="Ng V."/>
            <person name="Clum A."/>
            <person name="Steindorff A."/>
            <person name="Ohm R."/>
            <person name="Martin F."/>
            <person name="Silar P."/>
            <person name="Natvig D."/>
            <person name="Lalanne C."/>
            <person name="Gautier V."/>
            <person name="Ament-velasquez S.L."/>
            <person name="Kruys A."/>
            <person name="Hutchinson M.I."/>
            <person name="Powell A.J."/>
            <person name="Barry K."/>
            <person name="Miller A.N."/>
            <person name="Grigoriev I.V."/>
            <person name="Debuchy R."/>
            <person name="Gladieux P."/>
            <person name="Thoren M.H."/>
            <person name="Johannesson H."/>
        </authorList>
    </citation>
    <scope>NUCLEOTIDE SEQUENCE</scope>
    <source>
        <strain evidence="2">CBS 232.78</strain>
    </source>
</reference>
<evidence type="ECO:0000256" key="1">
    <source>
        <dbReference type="SAM" id="MobiDB-lite"/>
    </source>
</evidence>
<proteinExistence type="predicted"/>
<keyword evidence="3" id="KW-1185">Reference proteome</keyword>
<gene>
    <name evidence="2" type="ORF">B0H63DRAFT_529845</name>
</gene>
<feature type="compositionally biased region" description="Acidic residues" evidence="1">
    <location>
        <begin position="99"/>
        <end position="110"/>
    </location>
</feature>
<comment type="caution">
    <text evidence="2">The sequence shown here is derived from an EMBL/GenBank/DDBJ whole genome shotgun (WGS) entry which is preliminary data.</text>
</comment>
<dbReference type="EMBL" id="JAULSW010000012">
    <property type="protein sequence ID" value="KAK3366458.1"/>
    <property type="molecule type" value="Genomic_DNA"/>
</dbReference>
<protein>
    <submittedName>
        <fullName evidence="2">Uncharacterized protein</fullName>
    </submittedName>
</protein>